<comment type="caution">
    <text evidence="2">The sequence shown here is derived from an EMBL/GenBank/DDBJ whole genome shotgun (WGS) entry which is preliminary data.</text>
</comment>
<keyword evidence="3" id="KW-1185">Reference proteome</keyword>
<feature type="region of interest" description="Disordered" evidence="1">
    <location>
        <begin position="60"/>
        <end position="85"/>
    </location>
</feature>
<evidence type="ECO:0000313" key="3">
    <source>
        <dbReference type="Proteomes" id="UP000186817"/>
    </source>
</evidence>
<dbReference type="Proteomes" id="UP000186817">
    <property type="component" value="Unassembled WGS sequence"/>
</dbReference>
<organism evidence="2 3">
    <name type="scientific">Symbiodinium microadriaticum</name>
    <name type="common">Dinoflagellate</name>
    <name type="synonym">Zooxanthella microadriatica</name>
    <dbReference type="NCBI Taxonomy" id="2951"/>
    <lineage>
        <taxon>Eukaryota</taxon>
        <taxon>Sar</taxon>
        <taxon>Alveolata</taxon>
        <taxon>Dinophyceae</taxon>
        <taxon>Suessiales</taxon>
        <taxon>Symbiodiniaceae</taxon>
        <taxon>Symbiodinium</taxon>
    </lineage>
</organism>
<name>A0A1Q9C376_SYMMI</name>
<evidence type="ECO:0000256" key="1">
    <source>
        <dbReference type="SAM" id="MobiDB-lite"/>
    </source>
</evidence>
<protein>
    <submittedName>
        <fullName evidence="2">Uncharacterized protein</fullName>
    </submittedName>
</protein>
<sequence>MRADAVRSEMRSLCQLQSTAVGRLRTGREAAGLRSLLPASICKELVQSWRRASSTKLRLEGELQESGRERTLRRNGDEATPAQNPCCLGGVADSGRGTGCARPGEEANKGGGFLSPASSNLETKHDQATAAAAVDLGVCLSVFASRGIADGPTRVVVGSVMRAAIAGHRADERGINGKLRAVPKRQTVADDLDAPRIVDQHINVHGG</sequence>
<dbReference type="EMBL" id="LSRX01001779">
    <property type="protein sequence ID" value="OLP77377.1"/>
    <property type="molecule type" value="Genomic_DNA"/>
</dbReference>
<accession>A0A1Q9C376</accession>
<evidence type="ECO:0000313" key="2">
    <source>
        <dbReference type="EMBL" id="OLP77377.1"/>
    </source>
</evidence>
<reference evidence="2 3" key="1">
    <citation type="submission" date="2016-02" db="EMBL/GenBank/DDBJ databases">
        <title>Genome analysis of coral dinoflagellate symbionts highlights evolutionary adaptations to a symbiotic lifestyle.</title>
        <authorList>
            <person name="Aranda M."/>
            <person name="Li Y."/>
            <person name="Liew Y.J."/>
            <person name="Baumgarten S."/>
            <person name="Simakov O."/>
            <person name="Wilson M."/>
            <person name="Piel J."/>
            <person name="Ashoor H."/>
            <person name="Bougouffa S."/>
            <person name="Bajic V.B."/>
            <person name="Ryu T."/>
            <person name="Ravasi T."/>
            <person name="Bayer T."/>
            <person name="Micklem G."/>
            <person name="Kim H."/>
            <person name="Bhak J."/>
            <person name="Lajeunesse T.C."/>
            <person name="Voolstra C.R."/>
        </authorList>
    </citation>
    <scope>NUCLEOTIDE SEQUENCE [LARGE SCALE GENOMIC DNA]</scope>
    <source>
        <strain evidence="2 3">CCMP2467</strain>
    </source>
</reference>
<proteinExistence type="predicted"/>
<feature type="compositionally biased region" description="Basic and acidic residues" evidence="1">
    <location>
        <begin position="60"/>
        <end position="77"/>
    </location>
</feature>
<gene>
    <name evidence="2" type="ORF">AK812_SmicGene42565</name>
</gene>
<dbReference type="AlphaFoldDB" id="A0A1Q9C376"/>